<sequence length="162" mass="17727">MADHHTPNVLALAIAGLVVLLGFGLTAAACYWRRVATGPSRHPMPDQAPSASLAPIPPARDTGRQHQQLHASTSITEVRPGRVVCMTFRDVGIVGSDAERGLREQYSNASFDVYTQDLPATTGALDRSSPPQLLTMSQGYVVNGYCHFRVNKRTCFCYVRLW</sequence>
<keyword evidence="3" id="KW-1185">Reference proteome</keyword>
<evidence type="ECO:0000256" key="1">
    <source>
        <dbReference type="SAM" id="MobiDB-lite"/>
    </source>
</evidence>
<organism evidence="2 3">
    <name type="scientific">Auricularia subglabra (strain TFB-10046 / SS5)</name>
    <name type="common">White-rot fungus</name>
    <name type="synonym">Auricularia delicata (strain TFB10046)</name>
    <dbReference type="NCBI Taxonomy" id="717982"/>
    <lineage>
        <taxon>Eukaryota</taxon>
        <taxon>Fungi</taxon>
        <taxon>Dikarya</taxon>
        <taxon>Basidiomycota</taxon>
        <taxon>Agaricomycotina</taxon>
        <taxon>Agaricomycetes</taxon>
        <taxon>Auriculariales</taxon>
        <taxon>Auriculariaceae</taxon>
        <taxon>Auricularia</taxon>
    </lineage>
</organism>
<accession>J0LBX0</accession>
<evidence type="ECO:0000313" key="2">
    <source>
        <dbReference type="EMBL" id="EJD33938.1"/>
    </source>
</evidence>
<name>J0LBX0_AURST</name>
<dbReference type="KEGG" id="adl:AURDEDRAFT_131429"/>
<reference evidence="3" key="1">
    <citation type="journal article" date="2012" name="Science">
        <title>The Paleozoic origin of enzymatic lignin decomposition reconstructed from 31 fungal genomes.</title>
        <authorList>
            <person name="Floudas D."/>
            <person name="Binder M."/>
            <person name="Riley R."/>
            <person name="Barry K."/>
            <person name="Blanchette R.A."/>
            <person name="Henrissat B."/>
            <person name="Martinez A.T."/>
            <person name="Otillar R."/>
            <person name="Spatafora J.W."/>
            <person name="Yadav J.S."/>
            <person name="Aerts A."/>
            <person name="Benoit I."/>
            <person name="Boyd A."/>
            <person name="Carlson A."/>
            <person name="Copeland A."/>
            <person name="Coutinho P.M."/>
            <person name="de Vries R.P."/>
            <person name="Ferreira P."/>
            <person name="Findley K."/>
            <person name="Foster B."/>
            <person name="Gaskell J."/>
            <person name="Glotzer D."/>
            <person name="Gorecki P."/>
            <person name="Heitman J."/>
            <person name="Hesse C."/>
            <person name="Hori C."/>
            <person name="Igarashi K."/>
            <person name="Jurgens J.A."/>
            <person name="Kallen N."/>
            <person name="Kersten P."/>
            <person name="Kohler A."/>
            <person name="Kuees U."/>
            <person name="Kumar T.K.A."/>
            <person name="Kuo A."/>
            <person name="LaButti K."/>
            <person name="Larrondo L.F."/>
            <person name="Lindquist E."/>
            <person name="Ling A."/>
            <person name="Lombard V."/>
            <person name="Lucas S."/>
            <person name="Lundell T."/>
            <person name="Martin R."/>
            <person name="McLaughlin D.J."/>
            <person name="Morgenstern I."/>
            <person name="Morin E."/>
            <person name="Murat C."/>
            <person name="Nagy L.G."/>
            <person name="Nolan M."/>
            <person name="Ohm R.A."/>
            <person name="Patyshakuliyeva A."/>
            <person name="Rokas A."/>
            <person name="Ruiz-Duenas F.J."/>
            <person name="Sabat G."/>
            <person name="Salamov A."/>
            <person name="Samejima M."/>
            <person name="Schmutz J."/>
            <person name="Slot J.C."/>
            <person name="St John F."/>
            <person name="Stenlid J."/>
            <person name="Sun H."/>
            <person name="Sun S."/>
            <person name="Syed K."/>
            <person name="Tsang A."/>
            <person name="Wiebenga A."/>
            <person name="Young D."/>
            <person name="Pisabarro A."/>
            <person name="Eastwood D.C."/>
            <person name="Martin F."/>
            <person name="Cullen D."/>
            <person name="Grigoriev I.V."/>
            <person name="Hibbett D.S."/>
        </authorList>
    </citation>
    <scope>NUCLEOTIDE SEQUENCE [LARGE SCALE GENOMIC DNA]</scope>
    <source>
        <strain evidence="3">TFB10046</strain>
    </source>
</reference>
<dbReference type="Proteomes" id="UP000006514">
    <property type="component" value="Unassembled WGS sequence"/>
</dbReference>
<gene>
    <name evidence="2" type="ORF">AURDEDRAFT_131429</name>
</gene>
<evidence type="ECO:0000313" key="3">
    <source>
        <dbReference type="Proteomes" id="UP000006514"/>
    </source>
</evidence>
<dbReference type="EMBL" id="JH688044">
    <property type="protein sequence ID" value="EJD33938.1"/>
    <property type="molecule type" value="Genomic_DNA"/>
</dbReference>
<proteinExistence type="predicted"/>
<dbReference type="AlphaFoldDB" id="J0LBX0"/>
<dbReference type="InParanoid" id="J0LBX0"/>
<protein>
    <submittedName>
        <fullName evidence="2">Uncharacterized protein</fullName>
    </submittedName>
</protein>
<feature type="region of interest" description="Disordered" evidence="1">
    <location>
        <begin position="40"/>
        <end position="72"/>
    </location>
</feature>